<reference evidence="2" key="2">
    <citation type="journal article" date="2022" name="Microb. Genom.">
        <title>A chromosome-scale genome assembly of the tomato pathogen Cladosporium fulvum reveals a compartmentalized genome architecture and the presence of a dispensable chromosome.</title>
        <authorList>
            <person name="Zaccaron A.Z."/>
            <person name="Chen L.H."/>
            <person name="Samaras A."/>
            <person name="Stergiopoulos I."/>
        </authorList>
    </citation>
    <scope>NUCLEOTIDE SEQUENCE</scope>
    <source>
        <strain evidence="2">Race5_Kim</strain>
    </source>
</reference>
<feature type="compositionally biased region" description="Low complexity" evidence="1">
    <location>
        <begin position="500"/>
        <end position="513"/>
    </location>
</feature>
<dbReference type="Proteomes" id="UP000756132">
    <property type="component" value="Chromosome 4"/>
</dbReference>
<keyword evidence="3" id="KW-1185">Reference proteome</keyword>
<dbReference type="EMBL" id="CP090166">
    <property type="protein sequence ID" value="UJO17094.1"/>
    <property type="molecule type" value="Genomic_DNA"/>
</dbReference>
<reference evidence="2" key="1">
    <citation type="submission" date="2021-12" db="EMBL/GenBank/DDBJ databases">
        <authorList>
            <person name="Zaccaron A."/>
            <person name="Stergiopoulos I."/>
        </authorList>
    </citation>
    <scope>NUCLEOTIDE SEQUENCE</scope>
    <source>
        <strain evidence="2">Race5_Kim</strain>
    </source>
</reference>
<dbReference type="AlphaFoldDB" id="A0A9Q8LH65"/>
<evidence type="ECO:0000256" key="1">
    <source>
        <dbReference type="SAM" id="MobiDB-lite"/>
    </source>
</evidence>
<dbReference type="RefSeq" id="XP_047761460.1">
    <property type="nucleotide sequence ID" value="XM_047904382.1"/>
</dbReference>
<sequence>MSTLRRSQRIASSQSAPTASRRNPPRATQRATGRPARTTRPARPVNTGKAPSLAHFPNTGKAPPAVVQSQSSVEKQNQPIVLTKEDGDSSTNRYGSDTATEDDYSGDLATSSLRFGKVPYKEKLWTFKCVLHVSQHPDFQSCKNYYGQLLFERAAEEGLQVGHCEGKIVDKEVRDAHGNELWIAELLDCKQFPRSFLATHADENEEVSELERYLQMFFLEEGEIRDDPALSPARRLRLAGRKLLAISEFMIDKEYRRPGLAQKALRTFLLAVTEAPKDYAFEGYMLLSPASFAYIYTDYETAKIAAGRAPRTRVQIEDALIEKYKLSGLELVFLGDRKWDGDGITIMDRDFTAAKLRAELNAILAAEAADGLKSGPVTKSKRQKQIFSQVESKEDQVADSVPKTPRRAPVILRLSTNGSRSRHHVPQLANPRSHQDFTNGSTTRPETMRPSSQVRGIIAGLSLGGGHSHRAAPGTYEEEAFSDFYFNAMENVPPPDRFRGSNNTTRSPSSRSGAGAKVIGGKRVSSQSAAPLMVQSLRKSRQSAPLDLESNGLEVVDGSGFAAAHERR</sequence>
<gene>
    <name evidence="2" type="ORF">CLAFUR5_05234</name>
</gene>
<feature type="compositionally biased region" description="Low complexity" evidence="1">
    <location>
        <begin position="25"/>
        <end position="44"/>
    </location>
</feature>
<evidence type="ECO:0000313" key="2">
    <source>
        <dbReference type="EMBL" id="UJO17094.1"/>
    </source>
</evidence>
<organism evidence="2 3">
    <name type="scientific">Passalora fulva</name>
    <name type="common">Tomato leaf mold</name>
    <name type="synonym">Cladosporium fulvum</name>
    <dbReference type="NCBI Taxonomy" id="5499"/>
    <lineage>
        <taxon>Eukaryota</taxon>
        <taxon>Fungi</taxon>
        <taxon>Dikarya</taxon>
        <taxon>Ascomycota</taxon>
        <taxon>Pezizomycotina</taxon>
        <taxon>Dothideomycetes</taxon>
        <taxon>Dothideomycetidae</taxon>
        <taxon>Mycosphaerellales</taxon>
        <taxon>Mycosphaerellaceae</taxon>
        <taxon>Fulvia</taxon>
    </lineage>
</organism>
<feature type="region of interest" description="Disordered" evidence="1">
    <location>
        <begin position="1"/>
        <end position="106"/>
    </location>
</feature>
<evidence type="ECO:0000313" key="3">
    <source>
        <dbReference type="Proteomes" id="UP000756132"/>
    </source>
</evidence>
<feature type="compositionally biased region" description="Polar residues" evidence="1">
    <location>
        <begin position="67"/>
        <end position="80"/>
    </location>
</feature>
<dbReference type="KEGG" id="ffu:CLAFUR5_05234"/>
<accession>A0A9Q8LH65</accession>
<feature type="compositionally biased region" description="Polar residues" evidence="1">
    <location>
        <begin position="89"/>
        <end position="98"/>
    </location>
</feature>
<feature type="compositionally biased region" description="Polar residues" evidence="1">
    <location>
        <begin position="430"/>
        <end position="452"/>
    </location>
</feature>
<proteinExistence type="predicted"/>
<feature type="region of interest" description="Disordered" evidence="1">
    <location>
        <begin position="418"/>
        <end position="452"/>
    </location>
</feature>
<protein>
    <submittedName>
        <fullName evidence="2">Uncharacterized protein</fullName>
    </submittedName>
</protein>
<feature type="region of interest" description="Disordered" evidence="1">
    <location>
        <begin position="494"/>
        <end position="528"/>
    </location>
</feature>
<dbReference type="GeneID" id="71985112"/>
<name>A0A9Q8LH65_PASFU</name>